<accession>A0A9Q0CJI4</accession>
<gene>
    <name evidence="2" type="ORF">LUZ63_011292</name>
</gene>
<dbReference type="SUPFAM" id="SSF52540">
    <property type="entry name" value="P-loop containing nucleoside triphosphate hydrolases"/>
    <property type="match status" value="1"/>
</dbReference>
<keyword evidence="3" id="KW-1185">Reference proteome</keyword>
<dbReference type="GO" id="GO:0016887">
    <property type="term" value="F:ATP hydrolysis activity"/>
    <property type="evidence" value="ECO:0007669"/>
    <property type="project" value="InterPro"/>
</dbReference>
<dbReference type="InterPro" id="IPR055278">
    <property type="entry name" value="CDC48c"/>
</dbReference>
<dbReference type="GO" id="GO:0005524">
    <property type="term" value="F:ATP binding"/>
    <property type="evidence" value="ECO:0007669"/>
    <property type="project" value="InterPro"/>
</dbReference>
<protein>
    <recommendedName>
        <fullName evidence="1">ATPase AAA-type core domain-containing protein</fullName>
    </recommendedName>
</protein>
<dbReference type="PANTHER" id="PTHR48470">
    <property type="entry name" value="CELL DIVISION CONTROL PROTEIN 48 C ISOFORM 1"/>
    <property type="match status" value="1"/>
</dbReference>
<dbReference type="InterPro" id="IPR027417">
    <property type="entry name" value="P-loop_NTPase"/>
</dbReference>
<evidence type="ECO:0000313" key="2">
    <source>
        <dbReference type="EMBL" id="KAJ1694594.1"/>
    </source>
</evidence>
<dbReference type="AlphaFoldDB" id="A0A9Q0CJI4"/>
<name>A0A9Q0CJI4_9POAL</name>
<dbReference type="Proteomes" id="UP001151287">
    <property type="component" value="Unassembled WGS sequence"/>
</dbReference>
<dbReference type="Gene3D" id="3.40.50.300">
    <property type="entry name" value="P-loop containing nucleotide triphosphate hydrolases"/>
    <property type="match status" value="1"/>
</dbReference>
<dbReference type="InterPro" id="IPR003959">
    <property type="entry name" value="ATPase_AAA_core"/>
</dbReference>
<organism evidence="2 3">
    <name type="scientific">Rhynchospora breviuscula</name>
    <dbReference type="NCBI Taxonomy" id="2022672"/>
    <lineage>
        <taxon>Eukaryota</taxon>
        <taxon>Viridiplantae</taxon>
        <taxon>Streptophyta</taxon>
        <taxon>Embryophyta</taxon>
        <taxon>Tracheophyta</taxon>
        <taxon>Spermatophyta</taxon>
        <taxon>Magnoliopsida</taxon>
        <taxon>Liliopsida</taxon>
        <taxon>Poales</taxon>
        <taxon>Cyperaceae</taxon>
        <taxon>Cyperoideae</taxon>
        <taxon>Rhynchosporeae</taxon>
        <taxon>Rhynchospora</taxon>
    </lineage>
</organism>
<evidence type="ECO:0000259" key="1">
    <source>
        <dbReference type="Pfam" id="PF00004"/>
    </source>
</evidence>
<sequence>MPIHKDNIEIDLATEKPKIAAMNSGPMSEGGVNEVYNGYSSGQKGKKRLRFVDLGGLEELIEELFTKVVAPLRYPQLLSNIGNELPAGMLFHGPPGCGKTTLAHVIANEAGVPFYKISAPELVSGISGNELVLLSIEYFMVFLFSSL</sequence>
<comment type="caution">
    <text evidence="2">The sequence shown here is derived from an EMBL/GenBank/DDBJ whole genome shotgun (WGS) entry which is preliminary data.</text>
</comment>
<dbReference type="PANTHER" id="PTHR48470:SF1">
    <property type="entry name" value="CELL DIVISION CONTROL PROTEIN 48 C ISOFORM 1"/>
    <property type="match status" value="1"/>
</dbReference>
<dbReference type="EMBL" id="JAMQYH010000003">
    <property type="protein sequence ID" value="KAJ1694594.1"/>
    <property type="molecule type" value="Genomic_DNA"/>
</dbReference>
<dbReference type="OrthoDB" id="1737382at2759"/>
<proteinExistence type="predicted"/>
<reference evidence="2" key="1">
    <citation type="journal article" date="2022" name="Cell">
        <title>Repeat-based holocentromeres influence genome architecture and karyotype evolution.</title>
        <authorList>
            <person name="Hofstatter P.G."/>
            <person name="Thangavel G."/>
            <person name="Lux T."/>
            <person name="Neumann P."/>
            <person name="Vondrak T."/>
            <person name="Novak P."/>
            <person name="Zhang M."/>
            <person name="Costa L."/>
            <person name="Castellani M."/>
            <person name="Scott A."/>
            <person name="Toegelov H."/>
            <person name="Fuchs J."/>
            <person name="Mata-Sucre Y."/>
            <person name="Dias Y."/>
            <person name="Vanzela A.L.L."/>
            <person name="Huettel B."/>
            <person name="Almeida C.C.S."/>
            <person name="Simkova H."/>
            <person name="Souza G."/>
            <person name="Pedrosa-Harand A."/>
            <person name="Macas J."/>
            <person name="Mayer K.F.X."/>
            <person name="Houben A."/>
            <person name="Marques A."/>
        </authorList>
    </citation>
    <scope>NUCLEOTIDE SEQUENCE</scope>
    <source>
        <strain evidence="2">RhyBre1mFocal</strain>
    </source>
</reference>
<evidence type="ECO:0000313" key="3">
    <source>
        <dbReference type="Proteomes" id="UP001151287"/>
    </source>
</evidence>
<dbReference type="Pfam" id="PF00004">
    <property type="entry name" value="AAA"/>
    <property type="match status" value="1"/>
</dbReference>
<feature type="domain" description="ATPase AAA-type core" evidence="1">
    <location>
        <begin position="89"/>
        <end position="128"/>
    </location>
</feature>